<dbReference type="SUPFAM" id="SSF55874">
    <property type="entry name" value="ATPase domain of HSP90 chaperone/DNA topoisomerase II/histidine kinase"/>
    <property type="match status" value="1"/>
</dbReference>
<dbReference type="PROSITE" id="PS50123">
    <property type="entry name" value="CHER"/>
    <property type="match status" value="1"/>
</dbReference>
<evidence type="ECO:0000256" key="12">
    <source>
        <dbReference type="PROSITE-ProRule" id="PRU00169"/>
    </source>
</evidence>
<dbReference type="InterPro" id="IPR029063">
    <property type="entry name" value="SAM-dependent_MTases_sf"/>
</dbReference>
<dbReference type="SUPFAM" id="SSF53335">
    <property type="entry name" value="S-adenosyl-L-methionine-dependent methyltransferases"/>
    <property type="match status" value="1"/>
</dbReference>
<dbReference type="GO" id="GO:0008984">
    <property type="term" value="F:protein-glutamate methylesterase activity"/>
    <property type="evidence" value="ECO:0007669"/>
    <property type="project" value="InterPro"/>
</dbReference>
<keyword evidence="7" id="KW-0067">ATP-binding</keyword>
<evidence type="ECO:0000313" key="21">
    <source>
        <dbReference type="Proteomes" id="UP000636888"/>
    </source>
</evidence>
<feature type="active site" evidence="11">
    <location>
        <position position="21"/>
    </location>
</feature>
<evidence type="ECO:0000256" key="2">
    <source>
        <dbReference type="ARBA" id="ARBA00012438"/>
    </source>
</evidence>
<name>A0A8J7JBU8_9BACT</name>
<dbReference type="GO" id="GO:0000155">
    <property type="term" value="F:phosphorelay sensor kinase activity"/>
    <property type="evidence" value="ECO:0007669"/>
    <property type="project" value="InterPro"/>
</dbReference>
<keyword evidence="21" id="KW-1185">Reference proteome</keyword>
<dbReference type="CDD" id="cd16434">
    <property type="entry name" value="CheB-CheR_fusion"/>
    <property type="match status" value="1"/>
</dbReference>
<dbReference type="InterPro" id="IPR011006">
    <property type="entry name" value="CheY-like_superfamily"/>
</dbReference>
<evidence type="ECO:0000256" key="4">
    <source>
        <dbReference type="ARBA" id="ARBA00022679"/>
    </source>
</evidence>
<dbReference type="InterPro" id="IPR035965">
    <property type="entry name" value="PAS-like_dom_sf"/>
</dbReference>
<accession>A0A8J7JBU8</accession>
<dbReference type="Proteomes" id="UP000636888">
    <property type="component" value="Unassembled WGS sequence"/>
</dbReference>
<dbReference type="GO" id="GO:0005737">
    <property type="term" value="C:cytoplasm"/>
    <property type="evidence" value="ECO:0007669"/>
    <property type="project" value="InterPro"/>
</dbReference>
<feature type="domain" description="Histidine kinase" evidence="15">
    <location>
        <begin position="903"/>
        <end position="1124"/>
    </location>
</feature>
<dbReference type="SMART" id="SM00138">
    <property type="entry name" value="MeTrc"/>
    <property type="match status" value="1"/>
</dbReference>
<dbReference type="PROSITE" id="PS50110">
    <property type="entry name" value="RESPONSE_REGULATORY"/>
    <property type="match status" value="1"/>
</dbReference>
<dbReference type="EMBL" id="JAEMHM010000006">
    <property type="protein sequence ID" value="MBJ6724686.1"/>
    <property type="molecule type" value="Genomic_DNA"/>
</dbReference>
<dbReference type="GO" id="GO:0000156">
    <property type="term" value="F:phosphorelay response regulator activity"/>
    <property type="evidence" value="ECO:0007669"/>
    <property type="project" value="InterPro"/>
</dbReference>
<dbReference type="Pfam" id="PF01339">
    <property type="entry name" value="CheB_methylest"/>
    <property type="match status" value="1"/>
</dbReference>
<dbReference type="CDD" id="cd16922">
    <property type="entry name" value="HATPase_EvgS-ArcB-TorS-like"/>
    <property type="match status" value="1"/>
</dbReference>
<evidence type="ECO:0000256" key="6">
    <source>
        <dbReference type="ARBA" id="ARBA00022777"/>
    </source>
</evidence>
<protein>
    <recommendedName>
        <fullName evidence="10">Sensory/regulatory protein RpfC</fullName>
        <ecNumber evidence="2">2.7.13.3</ecNumber>
    </recommendedName>
</protein>
<dbReference type="InterPro" id="IPR005467">
    <property type="entry name" value="His_kinase_dom"/>
</dbReference>
<feature type="domain" description="Response regulatory" evidence="16">
    <location>
        <begin position="1148"/>
        <end position="1266"/>
    </location>
</feature>
<dbReference type="PANTHER" id="PTHR45339:SF1">
    <property type="entry name" value="HYBRID SIGNAL TRANSDUCTION HISTIDINE KINASE J"/>
    <property type="match status" value="1"/>
</dbReference>
<dbReference type="InterPro" id="IPR000780">
    <property type="entry name" value="CheR_MeTrfase"/>
</dbReference>
<dbReference type="InterPro" id="IPR003594">
    <property type="entry name" value="HATPase_dom"/>
</dbReference>
<comment type="catalytic activity">
    <reaction evidence="1">
        <text>ATP + protein L-histidine = ADP + protein N-phospho-L-histidine.</text>
        <dbReference type="EC" id="2.7.13.3"/>
    </reaction>
</comment>
<dbReference type="SUPFAM" id="SSF47757">
    <property type="entry name" value="Chemotaxis receptor methyltransferase CheR, N-terminal domain"/>
    <property type="match status" value="1"/>
</dbReference>
<dbReference type="InterPro" id="IPR000014">
    <property type="entry name" value="PAS"/>
</dbReference>
<dbReference type="Pfam" id="PF01739">
    <property type="entry name" value="CheR"/>
    <property type="match status" value="1"/>
</dbReference>
<dbReference type="Pfam" id="PF00512">
    <property type="entry name" value="HisKA"/>
    <property type="match status" value="1"/>
</dbReference>
<dbReference type="SUPFAM" id="SSF52172">
    <property type="entry name" value="CheY-like"/>
    <property type="match status" value="1"/>
</dbReference>
<feature type="domain" description="PAC" evidence="17">
    <location>
        <begin position="801"/>
        <end position="853"/>
    </location>
</feature>
<dbReference type="Gene3D" id="3.30.450.20">
    <property type="entry name" value="PAS domain"/>
    <property type="match status" value="1"/>
</dbReference>
<feature type="region of interest" description="Disordered" evidence="14">
    <location>
        <begin position="1277"/>
        <end position="1297"/>
    </location>
</feature>
<dbReference type="GO" id="GO:0005524">
    <property type="term" value="F:ATP binding"/>
    <property type="evidence" value="ECO:0007669"/>
    <property type="project" value="UniProtKB-KW"/>
</dbReference>
<evidence type="ECO:0000256" key="13">
    <source>
        <dbReference type="SAM" id="Coils"/>
    </source>
</evidence>
<sequence>MTTNSDDIGIKPSYIVGIGASAGGLNALEQFFDNTPADTGMAFVVIQHLSPDFKSLMDDLLSRHTSMSIHRVVNGVELQPDRIYLIPPKSHMTVSNGKLYLTEKNLSQHNELPIDIFFNSLADDAGDKAIAVILSGTGSDGSRGIVSIRTKGGLVVAQAPETAQFDGMPRNAIATGVCDFVLAPGKIPQVLDEYRRSPVAVRSRKEHELEVFEDQGEYAGVFALLRRAYNLDFSKYKASTVGRRIRRRMEFRQIPEVADYAAIVSGDQTELEILYKDLLIGVTEFFRDPKTFAFLEKEVIPKIFAGRHDGEDLRVWSAACATGEEAYSLAILLAEQAHKIGYSGKITVFGTDVHKSSLESASQGLYLPSSLANVSPERLERFFRREDNGQFRINTDLRKMVVFAPHNLLSDPPFTRLDLVCCRNLLIYFQSEVQEKVISLFHFSLKRDGFLFLGSSEGLGPLVGEFDAVASQHKIFRKIRDLKLSFNIDASRSERLQAPHPVTAFQPGSSRMVSLDRQVLSDYDSLLRRYMPPGLLIDQNRQVIHYFGNVFEYLKVPEGRPENNLLGMVEGNLHVALSTALQRAEKSGQEILTRNIRVRQGEKEQLVDLVVTPLPDEKRQIVHQHLSFVRVRDVELPAEEAKEESIGNFEPESQFRQYVADLELELQSTRESLQATIEELQTSNEELQATNEELLASNEELQSTNEELHSVNEELYSVNSEFERKNIELKQLNTDHDNLLSSIDIGTVFLDRDLRIRKYNPAVASFFKLLPRDIGRPIDHIAYHLANQQEMLADIQQVLASGIPVEKEERTRENRWLLNRIMPFRTEAGEMEGVVMTFTDITRVKESEQKVTLLNEELEQKVEERTRDLKLEVQVRQQTEEELRAAKERAEAADRAKSEFLANMSHEIRTPMNGIIGMVRLLENTELSKEQHQYLQAMDKSSQNLLALINDILDLSKIEAGKVDLEVATFSLKECVEELVASVLPSVRAKELELVTRFAPELPAALLGDELRVKQILLNLLDNAIKFTRKGSITIDVALLERDEGRVLVDVSVADTGIGIPREHLRRIFAPFEQADNTTTRRFGGTGLGLAICRRLAALMTGGLSVESSPGEGTTFHLQLPFQRVPQLAAITRPSLLSRRPSDLRPLNVLVADDNDTNILFLTTVLQRMGHRVQAARNGAEVLARWRQGGIDCILMDIQMPDMDGLQVTEAIRTREATTGGHTPVVAVTAHALRGDRERLLAQGFDGYVSKPIEIKLLIEELGRCLAPAAGAELLIPRQPGLGDADEPGGQPPGRSA</sequence>
<feature type="modified residue" description="4-aspartylphosphate" evidence="12">
    <location>
        <position position="1197"/>
    </location>
</feature>
<dbReference type="Pfam" id="PF02518">
    <property type="entry name" value="HATPase_c"/>
    <property type="match status" value="1"/>
</dbReference>
<dbReference type="InterPro" id="IPR036097">
    <property type="entry name" value="HisK_dim/P_sf"/>
</dbReference>
<evidence type="ECO:0000256" key="8">
    <source>
        <dbReference type="ARBA" id="ARBA00023012"/>
    </source>
</evidence>
<dbReference type="PANTHER" id="PTHR45339">
    <property type="entry name" value="HYBRID SIGNAL TRANSDUCTION HISTIDINE KINASE J"/>
    <property type="match status" value="1"/>
</dbReference>
<keyword evidence="11" id="KW-0378">Hydrolase</keyword>
<dbReference type="Gene3D" id="1.10.287.130">
    <property type="match status" value="1"/>
</dbReference>
<feature type="domain" description="CheB-type methylesterase" evidence="18">
    <location>
        <begin position="12"/>
        <end position="191"/>
    </location>
</feature>
<dbReference type="SUPFAM" id="SSF52738">
    <property type="entry name" value="Methylesterase CheB, C-terminal domain"/>
    <property type="match status" value="1"/>
</dbReference>
<feature type="coiled-coil region" evidence="13">
    <location>
        <begin position="659"/>
        <end position="714"/>
    </location>
</feature>
<evidence type="ECO:0000256" key="5">
    <source>
        <dbReference type="ARBA" id="ARBA00022741"/>
    </source>
</evidence>
<dbReference type="InterPro" id="IPR022641">
    <property type="entry name" value="CheR_N"/>
</dbReference>
<evidence type="ECO:0000259" key="17">
    <source>
        <dbReference type="PROSITE" id="PS50113"/>
    </source>
</evidence>
<dbReference type="Pfam" id="PF00072">
    <property type="entry name" value="Response_reg"/>
    <property type="match status" value="1"/>
</dbReference>
<dbReference type="InterPro" id="IPR003661">
    <property type="entry name" value="HisK_dim/P_dom"/>
</dbReference>
<dbReference type="CDD" id="cd00082">
    <property type="entry name" value="HisKA"/>
    <property type="match status" value="1"/>
</dbReference>
<dbReference type="InterPro" id="IPR035909">
    <property type="entry name" value="CheB_C"/>
</dbReference>
<keyword evidence="6" id="KW-0418">Kinase</keyword>
<evidence type="ECO:0000256" key="3">
    <source>
        <dbReference type="ARBA" id="ARBA00022553"/>
    </source>
</evidence>
<dbReference type="SUPFAM" id="SSF47384">
    <property type="entry name" value="Homodimeric domain of signal transducing histidine kinase"/>
    <property type="match status" value="1"/>
</dbReference>
<evidence type="ECO:0000259" key="15">
    <source>
        <dbReference type="PROSITE" id="PS50109"/>
    </source>
</evidence>
<reference evidence="20" key="1">
    <citation type="submission" date="2020-12" db="EMBL/GenBank/DDBJ databases">
        <title>Geomonas sp. Red875, isolated from river sediment.</title>
        <authorList>
            <person name="Xu Z."/>
            <person name="Zhang Z."/>
            <person name="Masuda Y."/>
            <person name="Itoh H."/>
            <person name="Senoo K."/>
        </authorList>
    </citation>
    <scope>NUCLEOTIDE SEQUENCE</scope>
    <source>
        <strain evidence="20">Red875</strain>
    </source>
</reference>
<evidence type="ECO:0000259" key="18">
    <source>
        <dbReference type="PROSITE" id="PS50122"/>
    </source>
</evidence>
<dbReference type="SMART" id="SM00387">
    <property type="entry name" value="HATPase_c"/>
    <property type="match status" value="1"/>
</dbReference>
<dbReference type="Pfam" id="PF13596">
    <property type="entry name" value="PAS_10"/>
    <property type="match status" value="1"/>
</dbReference>
<dbReference type="SUPFAM" id="SSF55785">
    <property type="entry name" value="PYP-like sensor domain (PAS domain)"/>
    <property type="match status" value="1"/>
</dbReference>
<dbReference type="PROSITE" id="PS50113">
    <property type="entry name" value="PAC"/>
    <property type="match status" value="1"/>
</dbReference>
<evidence type="ECO:0000256" key="11">
    <source>
        <dbReference type="PROSITE-ProRule" id="PRU00050"/>
    </source>
</evidence>
<organism evidence="20 21">
    <name type="scientific">Geomesophilobacter sediminis</name>
    <dbReference type="NCBI Taxonomy" id="2798584"/>
    <lineage>
        <taxon>Bacteria</taxon>
        <taxon>Pseudomonadati</taxon>
        <taxon>Thermodesulfobacteriota</taxon>
        <taxon>Desulfuromonadia</taxon>
        <taxon>Geobacterales</taxon>
        <taxon>Geobacteraceae</taxon>
        <taxon>Geomesophilobacter</taxon>
    </lineage>
</organism>
<dbReference type="Gene3D" id="3.30.565.10">
    <property type="entry name" value="Histidine kinase-like ATPase, C-terminal domain"/>
    <property type="match status" value="1"/>
</dbReference>
<dbReference type="PROSITE" id="PS50122">
    <property type="entry name" value="CHEB"/>
    <property type="match status" value="1"/>
</dbReference>
<dbReference type="InterPro" id="IPR036890">
    <property type="entry name" value="HATPase_C_sf"/>
</dbReference>
<keyword evidence="4" id="KW-0808">Transferase</keyword>
<evidence type="ECO:0000256" key="9">
    <source>
        <dbReference type="ARBA" id="ARBA00064003"/>
    </source>
</evidence>
<dbReference type="PRINTS" id="PR00996">
    <property type="entry name" value="CHERMTFRASE"/>
</dbReference>
<dbReference type="FunFam" id="3.30.565.10:FF:000010">
    <property type="entry name" value="Sensor histidine kinase RcsC"/>
    <property type="match status" value="1"/>
</dbReference>
<gene>
    <name evidence="20" type="ORF">JFN93_08215</name>
</gene>
<evidence type="ECO:0000259" key="16">
    <source>
        <dbReference type="PROSITE" id="PS50110"/>
    </source>
</evidence>
<dbReference type="SMART" id="SM00388">
    <property type="entry name" value="HisKA"/>
    <property type="match status" value="1"/>
</dbReference>
<dbReference type="Gene3D" id="3.40.50.2300">
    <property type="match status" value="1"/>
</dbReference>
<dbReference type="Pfam" id="PF03705">
    <property type="entry name" value="CheR_N"/>
    <property type="match status" value="1"/>
</dbReference>
<keyword evidence="11" id="KW-0145">Chemotaxis</keyword>
<dbReference type="GO" id="GO:0008757">
    <property type="term" value="F:S-adenosylmethionine-dependent methyltransferase activity"/>
    <property type="evidence" value="ECO:0007669"/>
    <property type="project" value="InterPro"/>
</dbReference>
<evidence type="ECO:0000259" key="19">
    <source>
        <dbReference type="PROSITE" id="PS50123"/>
    </source>
</evidence>
<evidence type="ECO:0000256" key="1">
    <source>
        <dbReference type="ARBA" id="ARBA00000085"/>
    </source>
</evidence>
<dbReference type="PROSITE" id="PS50109">
    <property type="entry name" value="HIS_KIN"/>
    <property type="match status" value="1"/>
</dbReference>
<feature type="coiled-coil region" evidence="13">
    <location>
        <begin position="844"/>
        <end position="903"/>
    </location>
</feature>
<evidence type="ECO:0000256" key="10">
    <source>
        <dbReference type="ARBA" id="ARBA00068150"/>
    </source>
</evidence>
<dbReference type="InterPro" id="IPR001789">
    <property type="entry name" value="Sig_transdc_resp-reg_receiver"/>
</dbReference>
<dbReference type="InterPro" id="IPR022642">
    <property type="entry name" value="CheR_C"/>
</dbReference>
<feature type="domain" description="CheR-type methyltransferase" evidence="19">
    <location>
        <begin position="206"/>
        <end position="481"/>
    </location>
</feature>
<keyword evidence="3 12" id="KW-0597">Phosphoprotein</keyword>
<dbReference type="GO" id="GO:0006935">
    <property type="term" value="P:chemotaxis"/>
    <property type="evidence" value="ECO:0007669"/>
    <property type="project" value="UniProtKB-UniRule"/>
</dbReference>
<dbReference type="InterPro" id="IPR000700">
    <property type="entry name" value="PAS-assoc_C"/>
</dbReference>
<dbReference type="CDD" id="cd17546">
    <property type="entry name" value="REC_hyHK_CKI1_RcsC-like"/>
    <property type="match status" value="1"/>
</dbReference>
<comment type="subunit">
    <text evidence="9">At low DSF concentrations, interacts with RpfF.</text>
</comment>
<keyword evidence="5" id="KW-0547">Nucleotide-binding</keyword>
<comment type="caution">
    <text evidence="20">The sequence shown here is derived from an EMBL/GenBank/DDBJ whole genome shotgun (WGS) entry which is preliminary data.</text>
</comment>
<dbReference type="EC" id="2.7.13.3" evidence="2"/>
<dbReference type="SMART" id="SM00448">
    <property type="entry name" value="REC"/>
    <property type="match status" value="1"/>
</dbReference>
<dbReference type="FunFam" id="1.10.287.130:FF:000002">
    <property type="entry name" value="Two-component osmosensing histidine kinase"/>
    <property type="match status" value="1"/>
</dbReference>
<dbReference type="RefSeq" id="WP_199383580.1">
    <property type="nucleotide sequence ID" value="NZ_JAEMHM010000006.1"/>
</dbReference>
<dbReference type="Gene3D" id="3.40.50.150">
    <property type="entry name" value="Vaccinia Virus protein VP39"/>
    <property type="match status" value="1"/>
</dbReference>
<keyword evidence="8" id="KW-0902">Two-component regulatory system</keyword>
<evidence type="ECO:0000256" key="14">
    <source>
        <dbReference type="SAM" id="MobiDB-lite"/>
    </source>
</evidence>
<evidence type="ECO:0000256" key="7">
    <source>
        <dbReference type="ARBA" id="ARBA00022840"/>
    </source>
</evidence>
<dbReference type="InterPro" id="IPR000673">
    <property type="entry name" value="Sig_transdc_resp-reg_Me-estase"/>
</dbReference>
<feature type="active site" evidence="11">
    <location>
        <position position="140"/>
    </location>
</feature>
<evidence type="ECO:0000313" key="20">
    <source>
        <dbReference type="EMBL" id="MBJ6724686.1"/>
    </source>
</evidence>
<dbReference type="CDD" id="cd00130">
    <property type="entry name" value="PAS"/>
    <property type="match status" value="1"/>
</dbReference>
<feature type="active site" evidence="11">
    <location>
        <position position="48"/>
    </location>
</feature>
<dbReference type="Gene3D" id="3.40.50.180">
    <property type="entry name" value="Methylesterase CheB, C-terminal domain"/>
    <property type="match status" value="1"/>
</dbReference>
<keyword evidence="13" id="KW-0175">Coiled coil</keyword>
<proteinExistence type="predicted"/>